<evidence type="ECO:0000256" key="1">
    <source>
        <dbReference type="ARBA" id="ARBA00023118"/>
    </source>
</evidence>
<dbReference type="GO" id="GO:0051607">
    <property type="term" value="P:defense response to virus"/>
    <property type="evidence" value="ECO:0007669"/>
    <property type="project" value="UniProtKB-KW"/>
</dbReference>
<accession>A0A2G6K8D6</accession>
<sequence length="318" mass="34641">MVQYEKQSTLLMTVDPVHIGSGGYRLGRVDNAIIREPGTKLPKIPGTSLSGAIRHYAAYRLGKPECAGQGQRTQQEGERKSFHCGTCPVCYTFGSVKGPEQAFAGTVNIFDARILFFPVYSVKGPVWVTTYELLKACHFDTDDPQLDDTEVAISEQLRGPSLNLGWILLNVKQQQNRNLVLSVSGWKDVPEINTIRKRIVLVTEKLFSYIVNSNLEVRTSVSIDPFTGAAESGALFTYEAIPRATVLSCDIVKDDYRNTFAQANPGLEGWTSPLDVVNDGLKLAETLGVGGMGTRGFGRIRKIAGFTSSIDETSGGAA</sequence>
<evidence type="ECO:0000313" key="4">
    <source>
        <dbReference type="Proteomes" id="UP000230821"/>
    </source>
</evidence>
<feature type="domain" description="CRISPR type III-associated protein" evidence="2">
    <location>
        <begin position="12"/>
        <end position="301"/>
    </location>
</feature>
<dbReference type="InterPro" id="IPR005537">
    <property type="entry name" value="RAMP_III_fam"/>
</dbReference>
<reference evidence="3 4" key="1">
    <citation type="submission" date="2017-10" db="EMBL/GenBank/DDBJ databases">
        <title>Novel microbial diversity and functional potential in the marine mammal oral microbiome.</title>
        <authorList>
            <person name="Dudek N.K."/>
            <person name="Sun C.L."/>
            <person name="Burstein D."/>
            <person name="Kantor R.S."/>
            <person name="Aliaga Goltsman D.S."/>
            <person name="Bik E.M."/>
            <person name="Thomas B.C."/>
            <person name="Banfield J.F."/>
            <person name="Relman D.A."/>
        </authorList>
    </citation>
    <scope>NUCLEOTIDE SEQUENCE [LARGE SCALE GENOMIC DNA]</scope>
    <source>
        <strain evidence="3">DOLJORAL78_47_16</strain>
    </source>
</reference>
<evidence type="ECO:0000259" key="2">
    <source>
        <dbReference type="Pfam" id="PF03787"/>
    </source>
</evidence>
<organism evidence="3 4">
    <name type="scientific">candidate division KSB3 bacterium</name>
    <dbReference type="NCBI Taxonomy" id="2044937"/>
    <lineage>
        <taxon>Bacteria</taxon>
        <taxon>candidate division KSB3</taxon>
    </lineage>
</organism>
<dbReference type="EMBL" id="PDSK01000122">
    <property type="protein sequence ID" value="PIE31968.1"/>
    <property type="molecule type" value="Genomic_DNA"/>
</dbReference>
<comment type="caution">
    <text evidence="3">The sequence shown here is derived from an EMBL/GenBank/DDBJ whole genome shotgun (WGS) entry which is preliminary data.</text>
</comment>
<dbReference type="PANTHER" id="PTHR36700">
    <property type="entry name" value="CRISPR SYSTEM CMR SUBUNIT CMR4"/>
    <property type="match status" value="1"/>
</dbReference>
<name>A0A2G6K8D6_9BACT</name>
<gene>
    <name evidence="3" type="primary">cmr4</name>
    <name evidence="3" type="ORF">CSA56_16855</name>
</gene>
<proteinExistence type="predicted"/>
<keyword evidence="1" id="KW-0051">Antiviral defense</keyword>
<dbReference type="Proteomes" id="UP000230821">
    <property type="component" value="Unassembled WGS sequence"/>
</dbReference>
<dbReference type="InterPro" id="IPR013410">
    <property type="entry name" value="CRISPR-assoc_RAMP_Cmr4"/>
</dbReference>
<dbReference type="Pfam" id="PF03787">
    <property type="entry name" value="RAMPs"/>
    <property type="match status" value="1"/>
</dbReference>
<evidence type="ECO:0000313" key="3">
    <source>
        <dbReference type="EMBL" id="PIE31968.1"/>
    </source>
</evidence>
<dbReference type="NCBIfam" id="TIGR02580">
    <property type="entry name" value="cas_RAMP_Cmr4"/>
    <property type="match status" value="1"/>
</dbReference>
<dbReference type="AlphaFoldDB" id="A0A2G6K8D6"/>
<protein>
    <submittedName>
        <fullName evidence="3">Type III-B CRISPR module RAMP protein Cmr4</fullName>
    </submittedName>
</protein>
<dbReference type="PANTHER" id="PTHR36700:SF1">
    <property type="entry name" value="CRISPR SYSTEM CMR SUBUNIT CMR4"/>
    <property type="match status" value="1"/>
</dbReference>